<evidence type="ECO:0000313" key="2">
    <source>
        <dbReference type="Proteomes" id="UP000318331"/>
    </source>
</evidence>
<organism evidence="1 2">
    <name type="scientific">Klugiella xanthotipulae</name>
    <dbReference type="NCBI Taxonomy" id="244735"/>
    <lineage>
        <taxon>Bacteria</taxon>
        <taxon>Bacillati</taxon>
        <taxon>Actinomycetota</taxon>
        <taxon>Actinomycetes</taxon>
        <taxon>Micrococcales</taxon>
        <taxon>Microbacteriaceae</taxon>
        <taxon>Klugiella</taxon>
    </lineage>
</organism>
<sequence>MHEHPDSATRLAVLGLTATAAETTEKRNGIIIILKTSIIYSWPVMSFSCTPSDFVSFKSS</sequence>
<evidence type="ECO:0000313" key="1">
    <source>
        <dbReference type="EMBL" id="TQM61279.1"/>
    </source>
</evidence>
<dbReference type="Proteomes" id="UP000318331">
    <property type="component" value="Unassembled WGS sequence"/>
</dbReference>
<keyword evidence="2" id="KW-1185">Reference proteome</keyword>
<accession>A0A543HSN3</accession>
<protein>
    <submittedName>
        <fullName evidence="1">Uncharacterized protein</fullName>
    </submittedName>
</protein>
<proteinExistence type="predicted"/>
<comment type="caution">
    <text evidence="1">The sequence shown here is derived from an EMBL/GenBank/DDBJ whole genome shotgun (WGS) entry which is preliminary data.</text>
</comment>
<dbReference type="EMBL" id="VFPN01000003">
    <property type="protein sequence ID" value="TQM61279.1"/>
    <property type="molecule type" value="Genomic_DNA"/>
</dbReference>
<gene>
    <name evidence="1" type="ORF">FB466_2223</name>
</gene>
<reference evidence="1 2" key="1">
    <citation type="submission" date="2019-06" db="EMBL/GenBank/DDBJ databases">
        <title>Sequencing the genomes of 1000 actinobacteria strains.</title>
        <authorList>
            <person name="Klenk H.-P."/>
        </authorList>
    </citation>
    <scope>NUCLEOTIDE SEQUENCE [LARGE SCALE GENOMIC DNA]</scope>
    <source>
        <strain evidence="1 2">DSM 18031</strain>
    </source>
</reference>
<dbReference type="AlphaFoldDB" id="A0A543HSN3"/>
<name>A0A543HSN3_9MICO</name>